<evidence type="ECO:0000313" key="2">
    <source>
        <dbReference type="Proteomes" id="UP001314169"/>
    </source>
</evidence>
<proteinExistence type="predicted"/>
<name>A0ABP0A3X6_PIPNA</name>
<gene>
    <name evidence="1" type="ORF">MPIPNATIZW_LOCUS12570</name>
</gene>
<sequence length="114" mass="12877">MHSTKRLQVPHCSAVMSFKIGNPQTRLQVNSSWGNQVSTRNLTGWRGVLILSSPYTPTWHDLSKLGASQLLLTYAYHAQLLGMQQPHPCPIAFQPLTAFPYLISHMAMKRNYLV</sequence>
<evidence type="ECO:0000313" key="1">
    <source>
        <dbReference type="EMBL" id="CAK6444264.1"/>
    </source>
</evidence>
<dbReference type="Proteomes" id="UP001314169">
    <property type="component" value="Chromosome 4"/>
</dbReference>
<organism evidence="1 2">
    <name type="scientific">Pipistrellus nathusii</name>
    <name type="common">Nathusius' pipistrelle</name>
    <dbReference type="NCBI Taxonomy" id="59473"/>
    <lineage>
        <taxon>Eukaryota</taxon>
        <taxon>Metazoa</taxon>
        <taxon>Chordata</taxon>
        <taxon>Craniata</taxon>
        <taxon>Vertebrata</taxon>
        <taxon>Euteleostomi</taxon>
        <taxon>Mammalia</taxon>
        <taxon>Eutheria</taxon>
        <taxon>Laurasiatheria</taxon>
        <taxon>Chiroptera</taxon>
        <taxon>Yangochiroptera</taxon>
        <taxon>Vespertilionidae</taxon>
        <taxon>Pipistrellus</taxon>
    </lineage>
</organism>
<keyword evidence="2" id="KW-1185">Reference proteome</keyword>
<accession>A0ABP0A3X6</accession>
<reference evidence="1" key="1">
    <citation type="submission" date="2023-12" db="EMBL/GenBank/DDBJ databases">
        <authorList>
            <person name="Brown T."/>
        </authorList>
    </citation>
    <scope>NUCLEOTIDE SEQUENCE</scope>
</reference>
<protein>
    <submittedName>
        <fullName evidence="1">Uncharacterized protein</fullName>
    </submittedName>
</protein>
<dbReference type="EMBL" id="OY882861">
    <property type="protein sequence ID" value="CAK6444264.1"/>
    <property type="molecule type" value="Genomic_DNA"/>
</dbReference>